<dbReference type="AlphaFoldDB" id="A0A812YGN4"/>
<dbReference type="GO" id="GO:0006364">
    <property type="term" value="P:rRNA processing"/>
    <property type="evidence" value="ECO:0007669"/>
    <property type="project" value="UniProtKB-KW"/>
</dbReference>
<dbReference type="GO" id="GO:0032040">
    <property type="term" value="C:small-subunit processome"/>
    <property type="evidence" value="ECO:0007669"/>
    <property type="project" value="TreeGrafter"/>
</dbReference>
<dbReference type="OrthoDB" id="1935146at2759"/>
<comment type="caution">
    <text evidence="6">The sequence shown here is derived from an EMBL/GenBank/DDBJ whole genome shotgun (WGS) entry which is preliminary data.</text>
</comment>
<keyword evidence="7" id="KW-1185">Reference proteome</keyword>
<dbReference type="GO" id="GO:0034388">
    <property type="term" value="C:Pwp2p-containing subcomplex of 90S preribosome"/>
    <property type="evidence" value="ECO:0007669"/>
    <property type="project" value="TreeGrafter"/>
</dbReference>
<dbReference type="PANTHER" id="PTHR18359:SF0">
    <property type="entry name" value="U3 SMALL NUCLEOLAR RNA-ASSOCIATED PROTEIN 18 HOMOLOG"/>
    <property type="match status" value="1"/>
</dbReference>
<keyword evidence="5" id="KW-0539">Nucleus</keyword>
<keyword evidence="3" id="KW-0853">WD repeat</keyword>
<dbReference type="PANTHER" id="PTHR18359">
    <property type="entry name" value="WD-REPEAT PROTEIN-RELATED"/>
    <property type="match status" value="1"/>
</dbReference>
<dbReference type="EMBL" id="CAJNJA010042208">
    <property type="protein sequence ID" value="CAE7781603.1"/>
    <property type="molecule type" value="Genomic_DNA"/>
</dbReference>
<protein>
    <submittedName>
        <fullName evidence="6">Uncharacterized protein</fullName>
    </submittedName>
</protein>
<dbReference type="InterPro" id="IPR036322">
    <property type="entry name" value="WD40_repeat_dom_sf"/>
</dbReference>
<dbReference type="SUPFAM" id="SSF50978">
    <property type="entry name" value="WD40 repeat-like"/>
    <property type="match status" value="1"/>
</dbReference>
<organism evidence="6 7">
    <name type="scientific">Symbiodinium necroappetens</name>
    <dbReference type="NCBI Taxonomy" id="1628268"/>
    <lineage>
        <taxon>Eukaryota</taxon>
        <taxon>Sar</taxon>
        <taxon>Alveolata</taxon>
        <taxon>Dinophyceae</taxon>
        <taxon>Suessiales</taxon>
        <taxon>Symbiodiniaceae</taxon>
        <taxon>Symbiodinium</taxon>
    </lineage>
</organism>
<evidence type="ECO:0000313" key="7">
    <source>
        <dbReference type="Proteomes" id="UP000601435"/>
    </source>
</evidence>
<keyword evidence="4" id="KW-0677">Repeat</keyword>
<evidence type="ECO:0000313" key="6">
    <source>
        <dbReference type="EMBL" id="CAE7781603.1"/>
    </source>
</evidence>
<evidence type="ECO:0000256" key="4">
    <source>
        <dbReference type="ARBA" id="ARBA00022737"/>
    </source>
</evidence>
<comment type="subcellular location">
    <subcellularLocation>
        <location evidence="1">Nucleus</location>
        <location evidence="1">Nucleolus</location>
    </subcellularLocation>
</comment>
<accession>A0A812YGN4</accession>
<dbReference type="Proteomes" id="UP000601435">
    <property type="component" value="Unassembled WGS sequence"/>
</dbReference>
<dbReference type="InterPro" id="IPR015943">
    <property type="entry name" value="WD40/YVTN_repeat-like_dom_sf"/>
</dbReference>
<evidence type="ECO:0000256" key="1">
    <source>
        <dbReference type="ARBA" id="ARBA00004604"/>
    </source>
</evidence>
<dbReference type="InterPro" id="IPR045161">
    <property type="entry name" value="Utp18"/>
</dbReference>
<proteinExistence type="predicted"/>
<dbReference type="Gene3D" id="2.130.10.10">
    <property type="entry name" value="YVTN repeat-like/Quinoprotein amine dehydrogenase"/>
    <property type="match status" value="1"/>
</dbReference>
<gene>
    <name evidence="6" type="ORF">SNEC2469_LOCUS22903</name>
</gene>
<evidence type="ECO:0000256" key="5">
    <source>
        <dbReference type="ARBA" id="ARBA00023242"/>
    </source>
</evidence>
<feature type="non-terminal residue" evidence="6">
    <location>
        <position position="282"/>
    </location>
</feature>
<name>A0A812YGN4_9DINO</name>
<sequence length="282" mass="30890">LRLFAVDGEENPKVASYYFKNYPILDAKFTPAGDQVLMTSSSSQIWGLDVSSGEPFEMRSPHRSAPRCLAMGPASTTEKSSQMYGFLGDAGAISLCDSKTKHTIRTFRMSSSGIALVFAPHQACLYSADEECNIYEWDLTSGRCRQKVKEQWTVRIQQLAVSAADKPKLAVGSATGNIDFFELGASLSRVPDHSIGNLTTRIDALRFNTDGQILAAASRLKPGALKLVHTGTMTVFQNWPTQRTPLHRVSALDFSSDGGMLAVGNEAGRVLLFRLRSYMQPK</sequence>
<keyword evidence="2" id="KW-0698">rRNA processing</keyword>
<evidence type="ECO:0000256" key="3">
    <source>
        <dbReference type="ARBA" id="ARBA00022574"/>
    </source>
</evidence>
<evidence type="ECO:0000256" key="2">
    <source>
        <dbReference type="ARBA" id="ARBA00022552"/>
    </source>
</evidence>
<reference evidence="6" key="1">
    <citation type="submission" date="2021-02" db="EMBL/GenBank/DDBJ databases">
        <authorList>
            <person name="Dougan E. K."/>
            <person name="Rhodes N."/>
            <person name="Thang M."/>
            <person name="Chan C."/>
        </authorList>
    </citation>
    <scope>NUCLEOTIDE SEQUENCE</scope>
</reference>